<dbReference type="GO" id="GO:0015473">
    <property type="term" value="F:fimbrial usher porin activity"/>
    <property type="evidence" value="ECO:0007669"/>
    <property type="project" value="InterPro"/>
</dbReference>
<sequence>MGRFGSLSLSWDRQTYWRTANRTQSMQFAWNAMVRNVSVGVSVQRSTSLYDSHKDNIVAMSLSVPFGNPQQATRARFTTTRADSTGATGSAGVSGYVPGQESLFYSVNQRYGAQQRYGGDAALQYAGQRGDYSLGYSYSSDSRNLSYGMSGGAVLHEDGLTLSQPLGEHQHPGQGAGGR</sequence>
<dbReference type="GO" id="GO:0009297">
    <property type="term" value="P:pilus assembly"/>
    <property type="evidence" value="ECO:0007669"/>
    <property type="project" value="InterPro"/>
</dbReference>
<accession>A0A485CJ26</accession>
<protein>
    <submittedName>
        <fullName evidence="1">Outer membrane usher protein fimD</fullName>
    </submittedName>
</protein>
<evidence type="ECO:0000313" key="1">
    <source>
        <dbReference type="EMBL" id="VFS84571.1"/>
    </source>
</evidence>
<dbReference type="AlphaFoldDB" id="A0A485CJ26"/>
<evidence type="ECO:0000313" key="2">
    <source>
        <dbReference type="Proteomes" id="UP000332594"/>
    </source>
</evidence>
<organism evidence="1 2">
    <name type="scientific">Raoultella terrigena</name>
    <name type="common">Klebsiella terrigena</name>
    <dbReference type="NCBI Taxonomy" id="577"/>
    <lineage>
        <taxon>Bacteria</taxon>
        <taxon>Pseudomonadati</taxon>
        <taxon>Pseudomonadota</taxon>
        <taxon>Gammaproteobacteria</taxon>
        <taxon>Enterobacterales</taxon>
        <taxon>Enterobacteriaceae</taxon>
        <taxon>Klebsiella/Raoultella group</taxon>
        <taxon>Raoultella</taxon>
    </lineage>
</organism>
<reference evidence="1 2" key="1">
    <citation type="submission" date="2019-03" db="EMBL/GenBank/DDBJ databases">
        <authorList>
            <consortium name="Pathogen Informatics"/>
        </authorList>
    </citation>
    <scope>NUCLEOTIDE SEQUENCE [LARGE SCALE GENOMIC DNA]</scope>
    <source>
        <strain evidence="1 2">NCTC13038</strain>
    </source>
</reference>
<dbReference type="GO" id="GO:0009279">
    <property type="term" value="C:cell outer membrane"/>
    <property type="evidence" value="ECO:0007669"/>
    <property type="project" value="TreeGrafter"/>
</dbReference>
<dbReference type="Proteomes" id="UP000332594">
    <property type="component" value="Unassembled WGS sequence"/>
</dbReference>
<dbReference type="InterPro" id="IPR000015">
    <property type="entry name" value="Fimb_usher"/>
</dbReference>
<proteinExistence type="predicted"/>
<dbReference type="EMBL" id="CAADJG010000002">
    <property type="protein sequence ID" value="VFS84571.1"/>
    <property type="molecule type" value="Genomic_DNA"/>
</dbReference>
<gene>
    <name evidence="1" type="primary">fimD_10</name>
    <name evidence="1" type="ORF">NCTC13038_04964</name>
</gene>
<name>A0A485CJ26_RAOTE</name>
<dbReference type="Pfam" id="PF00577">
    <property type="entry name" value="Usher"/>
    <property type="match status" value="1"/>
</dbReference>
<dbReference type="PANTHER" id="PTHR30451:SF21">
    <property type="entry name" value="FIMBRIAL USHER DOMAIN-CONTAINING PROTEIN YDET-RELATED"/>
    <property type="match status" value="1"/>
</dbReference>
<dbReference type="PANTHER" id="PTHR30451">
    <property type="entry name" value="OUTER MEMBRANE USHER PROTEIN"/>
    <property type="match status" value="1"/>
</dbReference>